<dbReference type="PANTHER" id="PTHR20854">
    <property type="entry name" value="INOSITOL MONOPHOSPHATASE"/>
    <property type="match status" value="1"/>
</dbReference>
<dbReference type="PROSITE" id="PS00629">
    <property type="entry name" value="IMP_1"/>
    <property type="match status" value="1"/>
</dbReference>
<dbReference type="EMBL" id="BSNL01000001">
    <property type="protein sequence ID" value="GLQ27762.1"/>
    <property type="molecule type" value="Genomic_DNA"/>
</dbReference>
<evidence type="ECO:0000256" key="4">
    <source>
        <dbReference type="ARBA" id="ARBA00022842"/>
    </source>
</evidence>
<comment type="similarity">
    <text evidence="1">Belongs to the inositol monophosphatase superfamily.</text>
</comment>
<evidence type="ECO:0000313" key="5">
    <source>
        <dbReference type="EMBL" id="GLQ27762.1"/>
    </source>
</evidence>
<keyword evidence="4" id="KW-0460">Magnesium</keyword>
<dbReference type="Pfam" id="PF00459">
    <property type="entry name" value="Inositol_P"/>
    <property type="match status" value="1"/>
</dbReference>
<dbReference type="InterPro" id="IPR020583">
    <property type="entry name" value="Inositol_monoP_metal-BS"/>
</dbReference>
<dbReference type="PRINTS" id="PR00377">
    <property type="entry name" value="IMPHPHTASES"/>
</dbReference>
<gene>
    <name evidence="5" type="ORF">GCM10007927_25650</name>
</gene>
<dbReference type="RefSeq" id="WP_284374021.1">
    <property type="nucleotide sequence ID" value="NZ_BSNL01000001.1"/>
</dbReference>
<keyword evidence="2" id="KW-0479">Metal-binding</keyword>
<dbReference type="Proteomes" id="UP001161388">
    <property type="component" value="Unassembled WGS sequence"/>
</dbReference>
<dbReference type="Gene3D" id="3.40.190.80">
    <property type="match status" value="1"/>
</dbReference>
<keyword evidence="6" id="KW-1185">Reference proteome</keyword>
<evidence type="ECO:0000256" key="3">
    <source>
        <dbReference type="ARBA" id="ARBA00022801"/>
    </source>
</evidence>
<reference evidence="5" key="2">
    <citation type="submission" date="2023-01" db="EMBL/GenBank/DDBJ databases">
        <title>Draft genome sequence of Sulfitobacter pacificus strain NBRC 109915.</title>
        <authorList>
            <person name="Sun Q."/>
            <person name="Mori K."/>
        </authorList>
    </citation>
    <scope>NUCLEOTIDE SEQUENCE</scope>
    <source>
        <strain evidence="5">NBRC 109915</strain>
    </source>
</reference>
<comment type="caution">
    <text evidence="5">The sequence shown here is derived from an EMBL/GenBank/DDBJ whole genome shotgun (WGS) entry which is preliminary data.</text>
</comment>
<protein>
    <submittedName>
        <fullName evidence="5">Histidinol phosphate phosphatase</fullName>
    </submittedName>
</protein>
<evidence type="ECO:0000313" key="6">
    <source>
        <dbReference type="Proteomes" id="UP001161388"/>
    </source>
</evidence>
<dbReference type="SUPFAM" id="SSF56655">
    <property type="entry name" value="Carbohydrate phosphatase"/>
    <property type="match status" value="1"/>
</dbReference>
<evidence type="ECO:0000256" key="1">
    <source>
        <dbReference type="ARBA" id="ARBA00009759"/>
    </source>
</evidence>
<dbReference type="InterPro" id="IPR000760">
    <property type="entry name" value="Inositol_monophosphatase-like"/>
</dbReference>
<dbReference type="PANTHER" id="PTHR20854:SF4">
    <property type="entry name" value="INOSITOL-1-MONOPHOSPHATASE-RELATED"/>
    <property type="match status" value="1"/>
</dbReference>
<organism evidence="5 6">
    <name type="scientific">Sulfitobacter pacificus</name>
    <dbReference type="NCBI Taxonomy" id="1499314"/>
    <lineage>
        <taxon>Bacteria</taxon>
        <taxon>Pseudomonadati</taxon>
        <taxon>Pseudomonadota</taxon>
        <taxon>Alphaproteobacteria</taxon>
        <taxon>Rhodobacterales</taxon>
        <taxon>Roseobacteraceae</taxon>
        <taxon>Sulfitobacter</taxon>
    </lineage>
</organism>
<keyword evidence="3" id="KW-0378">Hydrolase</keyword>
<dbReference type="Gene3D" id="3.30.540.10">
    <property type="entry name" value="Fructose-1,6-Bisphosphatase, subunit A, domain 1"/>
    <property type="match status" value="1"/>
</dbReference>
<reference evidence="5" key="1">
    <citation type="journal article" date="2014" name="Int. J. Syst. Evol. Microbiol.">
        <title>Complete genome of a new Firmicutes species belonging to the dominant human colonic microbiota ('Ruminococcus bicirculans') reveals two chromosomes and a selective capacity to utilize plant glucans.</title>
        <authorList>
            <consortium name="NISC Comparative Sequencing Program"/>
            <person name="Wegmann U."/>
            <person name="Louis P."/>
            <person name="Goesmann A."/>
            <person name="Henrissat B."/>
            <person name="Duncan S.H."/>
            <person name="Flint H.J."/>
        </authorList>
    </citation>
    <scope>NUCLEOTIDE SEQUENCE</scope>
    <source>
        <strain evidence="5">NBRC 109915</strain>
    </source>
</reference>
<name>A0ABQ5VL55_9RHOB</name>
<evidence type="ECO:0000256" key="2">
    <source>
        <dbReference type="ARBA" id="ARBA00022723"/>
    </source>
</evidence>
<accession>A0ABQ5VL55</accession>
<sequence length="256" mass="27093">MTDLEQRLLKAIGITETAAQVALGHFRNSPDIETKADQSPVTIADKETETAIREGLACAFPGEAIFGEEYGHSGEGQDMWIVDPIDGTRSFITGLPLFGMLLGYLRGDRPQLGIIRMPALGEVYAGGVGIGATCNGDKIGVSGCKELANARLFINEGDKIAAEVPEVFAGLVQAGELRRMGADCYPHALVARGLADAVFDFDLQPYDYLPVSAVVEAAGGIMTDWQGQPLDMGSDGRTLTAATPELHAALIELVNA</sequence>
<proteinExistence type="inferred from homology"/>